<reference evidence="2" key="1">
    <citation type="submission" date="2022-11" db="UniProtKB">
        <authorList>
            <consortium name="WormBaseParasite"/>
        </authorList>
    </citation>
    <scope>IDENTIFICATION</scope>
</reference>
<proteinExistence type="predicted"/>
<organism evidence="1 2">
    <name type="scientific">Acrobeloides nanus</name>
    <dbReference type="NCBI Taxonomy" id="290746"/>
    <lineage>
        <taxon>Eukaryota</taxon>
        <taxon>Metazoa</taxon>
        <taxon>Ecdysozoa</taxon>
        <taxon>Nematoda</taxon>
        <taxon>Chromadorea</taxon>
        <taxon>Rhabditida</taxon>
        <taxon>Tylenchina</taxon>
        <taxon>Cephalobomorpha</taxon>
        <taxon>Cephaloboidea</taxon>
        <taxon>Cephalobidae</taxon>
        <taxon>Acrobeloides</taxon>
    </lineage>
</organism>
<dbReference type="WBParaSite" id="ACRNAN_scaffold22332.g17457.t1">
    <property type="protein sequence ID" value="ACRNAN_scaffold22332.g17457.t1"/>
    <property type="gene ID" value="ACRNAN_scaffold22332.g17457"/>
</dbReference>
<keyword evidence="1" id="KW-1185">Reference proteome</keyword>
<dbReference type="AlphaFoldDB" id="A0A914DB52"/>
<name>A0A914DB52_9BILA</name>
<dbReference type="Proteomes" id="UP000887540">
    <property type="component" value="Unplaced"/>
</dbReference>
<evidence type="ECO:0000313" key="1">
    <source>
        <dbReference type="Proteomes" id="UP000887540"/>
    </source>
</evidence>
<accession>A0A914DB52</accession>
<sequence length="70" mass="8252">MGIKYKKGPVVDKWKAKIVEAAIERKRNFGPGQPLFNQEQENEMDAYEDLFEDLLNFDLSEEEDDDEKEK</sequence>
<protein>
    <submittedName>
        <fullName evidence="2">Uncharacterized protein</fullName>
    </submittedName>
</protein>
<evidence type="ECO:0000313" key="2">
    <source>
        <dbReference type="WBParaSite" id="ACRNAN_scaffold22332.g17457.t1"/>
    </source>
</evidence>